<protein>
    <submittedName>
        <fullName evidence="1">Uncharacterized protein</fullName>
    </submittedName>
</protein>
<dbReference type="RefSeq" id="WP_120190791.1">
    <property type="nucleotide sequence ID" value="NZ_MCHY01000011.1"/>
</dbReference>
<dbReference type="Proteomes" id="UP000284219">
    <property type="component" value="Unassembled WGS sequence"/>
</dbReference>
<dbReference type="OrthoDB" id="2575543at2"/>
<name>A0A419SEG5_9BACL</name>
<comment type="caution">
    <text evidence="1">The sequence shown here is derived from an EMBL/GenBank/DDBJ whole genome shotgun (WGS) entry which is preliminary data.</text>
</comment>
<proteinExistence type="predicted"/>
<dbReference type="EMBL" id="MCHY01000011">
    <property type="protein sequence ID" value="RKD21681.1"/>
    <property type="molecule type" value="Genomic_DNA"/>
</dbReference>
<accession>A0A419SEG5</accession>
<evidence type="ECO:0000313" key="1">
    <source>
        <dbReference type="EMBL" id="RKD21681.1"/>
    </source>
</evidence>
<dbReference type="AlphaFoldDB" id="A0A419SEG5"/>
<reference evidence="1 2" key="1">
    <citation type="submission" date="2016-08" db="EMBL/GenBank/DDBJ databases">
        <title>Novel Firmicute Genomes.</title>
        <authorList>
            <person name="Poppleton D.I."/>
            <person name="Gribaldo S."/>
        </authorList>
    </citation>
    <scope>NUCLEOTIDE SEQUENCE [LARGE SCALE GENOMIC DNA]</scope>
    <source>
        <strain evidence="1 2">RAOx-1</strain>
    </source>
</reference>
<keyword evidence="2" id="KW-1185">Reference proteome</keyword>
<organism evidence="1 2">
    <name type="scientific">Ammoniphilus oxalaticus</name>
    <dbReference type="NCBI Taxonomy" id="66863"/>
    <lineage>
        <taxon>Bacteria</taxon>
        <taxon>Bacillati</taxon>
        <taxon>Bacillota</taxon>
        <taxon>Bacilli</taxon>
        <taxon>Bacillales</taxon>
        <taxon>Paenibacillaceae</taxon>
        <taxon>Aneurinibacillus group</taxon>
        <taxon>Ammoniphilus</taxon>
    </lineage>
</organism>
<sequence length="300" mass="34557">MGTIELQPELRGPGGETLSIHRDGDWIGDLYLIYREQDQLLGTVQLDEEYVSPEQVGEIVEQLESYVTSLVFALGVQDHHVHVFYGSYSMLDDYMDYADDVELGEDEGLEYERWIVGQSEQGIEYQIYDQAGELVAEAIVDIKGTDVVGEIHFTFEPSPREMEDIEAILLKDYDHDLIDQYQFTLFVDGTHMGQLEHDEPESSERDEVIVDQMEADAIYDLVDNENRPLAKASCYYEDDGADITVELKVKPNEDTTHHVMQTVFQEVLSESFEWINIRMLFKGKQVDGFHFERGKNQQYV</sequence>
<gene>
    <name evidence="1" type="ORF">BEP19_13670</name>
</gene>
<evidence type="ECO:0000313" key="2">
    <source>
        <dbReference type="Proteomes" id="UP000284219"/>
    </source>
</evidence>